<dbReference type="InterPro" id="IPR023535">
    <property type="entry name" value="TC-AMP_synthase"/>
</dbReference>
<evidence type="ECO:0000256" key="1">
    <source>
        <dbReference type="ARBA" id="ARBA00004496"/>
    </source>
</evidence>
<dbReference type="PANTHER" id="PTHR17490:SF18">
    <property type="entry name" value="THREONYLCARBAMOYL-AMP SYNTHASE"/>
    <property type="match status" value="1"/>
</dbReference>
<evidence type="ECO:0000256" key="6">
    <source>
        <dbReference type="ARBA" id="ARBA00022741"/>
    </source>
</evidence>
<dbReference type="GO" id="GO:0061710">
    <property type="term" value="F:L-threonylcarbamoyladenylate synthase"/>
    <property type="evidence" value="ECO:0007669"/>
    <property type="project" value="UniProtKB-EC"/>
</dbReference>
<dbReference type="HAMAP" id="MF_01852">
    <property type="entry name" value="TsaC"/>
    <property type="match status" value="1"/>
</dbReference>
<dbReference type="GO" id="GO:0005524">
    <property type="term" value="F:ATP binding"/>
    <property type="evidence" value="ECO:0007669"/>
    <property type="project" value="UniProtKB-UniRule"/>
</dbReference>
<sequence>MRIISCHNLQRLRQHLRLGGAIAYPTESCYGLGCLPTDYRAVRRIINIKKRPQHKGLIVIGQNLAQLQPLLQTLPQSTQNHLNSVWAAPKTFVLPAQNHLPHLLRGKGRNKLAVRVPDHALARHLCAVLNTPLVSTSCNRAKQRPCKTAREVQRQFGRQVLIVRGRIGNRKKPSDIIDWQTETQLR</sequence>
<evidence type="ECO:0000259" key="10">
    <source>
        <dbReference type="PROSITE" id="PS51163"/>
    </source>
</evidence>
<keyword evidence="12" id="KW-1185">Reference proteome</keyword>
<reference evidence="11 12" key="1">
    <citation type="submission" date="2017-09" db="EMBL/GenBank/DDBJ databases">
        <authorList>
            <person name="Ehlers B."/>
            <person name="Leendertz F.H."/>
        </authorList>
    </citation>
    <scope>NUCLEOTIDE SEQUENCE [LARGE SCALE GENOMIC DNA]</scope>
    <source>
        <strain evidence="11 12">DSM 16848</strain>
    </source>
</reference>
<dbReference type="EC" id="2.7.7.87" evidence="9"/>
<dbReference type="InterPro" id="IPR050156">
    <property type="entry name" value="TC-AMP_synthase_SUA5"/>
</dbReference>
<organism evidence="11 12">
    <name type="scientific">Alysiella filiformis DSM 16848</name>
    <dbReference type="NCBI Taxonomy" id="1120981"/>
    <lineage>
        <taxon>Bacteria</taxon>
        <taxon>Pseudomonadati</taxon>
        <taxon>Pseudomonadota</taxon>
        <taxon>Betaproteobacteria</taxon>
        <taxon>Neisseriales</taxon>
        <taxon>Neisseriaceae</taxon>
        <taxon>Alysiella</taxon>
    </lineage>
</organism>
<evidence type="ECO:0000256" key="4">
    <source>
        <dbReference type="ARBA" id="ARBA00022694"/>
    </source>
</evidence>
<dbReference type="AlphaFoldDB" id="A0A286ECN9"/>
<dbReference type="OrthoDB" id="9814580at2"/>
<dbReference type="PROSITE" id="PS51163">
    <property type="entry name" value="YRDC"/>
    <property type="match status" value="1"/>
</dbReference>
<comment type="subcellular location">
    <subcellularLocation>
        <location evidence="1 9">Cytoplasm</location>
    </subcellularLocation>
</comment>
<evidence type="ECO:0000256" key="9">
    <source>
        <dbReference type="HAMAP-Rule" id="MF_01852"/>
    </source>
</evidence>
<keyword evidence="4 9" id="KW-0819">tRNA processing</keyword>
<keyword evidence="3 9" id="KW-0808">Transferase</keyword>
<dbReference type="InterPro" id="IPR006070">
    <property type="entry name" value="Sua5-like_dom"/>
</dbReference>
<keyword evidence="7 9" id="KW-0067">ATP-binding</keyword>
<comment type="function">
    <text evidence="9">Required for the formation of a threonylcarbamoyl group on adenosine at position 37 (t(6)A37) in tRNAs that read codons beginning with adenine. Catalyzes the conversion of L-threonine, HCO(3)(-)/CO(2) and ATP to give threonylcarbamoyl-AMP (TC-AMP) as the acyladenylate intermediate, with the release of diphosphate.</text>
</comment>
<comment type="catalytic activity">
    <reaction evidence="8 9">
        <text>L-threonine + hydrogencarbonate + ATP = L-threonylcarbamoyladenylate + diphosphate + H2O</text>
        <dbReference type="Rhea" id="RHEA:36407"/>
        <dbReference type="ChEBI" id="CHEBI:15377"/>
        <dbReference type="ChEBI" id="CHEBI:17544"/>
        <dbReference type="ChEBI" id="CHEBI:30616"/>
        <dbReference type="ChEBI" id="CHEBI:33019"/>
        <dbReference type="ChEBI" id="CHEBI:57926"/>
        <dbReference type="ChEBI" id="CHEBI:73682"/>
        <dbReference type="EC" id="2.7.7.87"/>
    </reaction>
</comment>
<evidence type="ECO:0000256" key="2">
    <source>
        <dbReference type="ARBA" id="ARBA00022490"/>
    </source>
</evidence>
<keyword evidence="6 9" id="KW-0547">Nucleotide-binding</keyword>
<proteinExistence type="inferred from homology"/>
<dbReference type="GO" id="GO:0005737">
    <property type="term" value="C:cytoplasm"/>
    <property type="evidence" value="ECO:0007669"/>
    <property type="project" value="UniProtKB-SubCell"/>
</dbReference>
<evidence type="ECO:0000256" key="7">
    <source>
        <dbReference type="ARBA" id="ARBA00022840"/>
    </source>
</evidence>
<accession>A0A286ECN9</accession>
<evidence type="ECO:0000313" key="11">
    <source>
        <dbReference type="EMBL" id="SOD68682.1"/>
    </source>
</evidence>
<dbReference type="EMBL" id="OCNF01000010">
    <property type="protein sequence ID" value="SOD68682.1"/>
    <property type="molecule type" value="Genomic_DNA"/>
</dbReference>
<evidence type="ECO:0000313" key="12">
    <source>
        <dbReference type="Proteomes" id="UP000219669"/>
    </source>
</evidence>
<feature type="domain" description="YrdC-like" evidence="10">
    <location>
        <begin position="6"/>
        <end position="186"/>
    </location>
</feature>
<keyword evidence="5 9" id="KW-0548">Nucleotidyltransferase</keyword>
<evidence type="ECO:0000256" key="3">
    <source>
        <dbReference type="ARBA" id="ARBA00022679"/>
    </source>
</evidence>
<dbReference type="GO" id="GO:0006450">
    <property type="term" value="P:regulation of translational fidelity"/>
    <property type="evidence" value="ECO:0007669"/>
    <property type="project" value="TreeGrafter"/>
</dbReference>
<dbReference type="RefSeq" id="WP_097114392.1">
    <property type="nucleotide sequence ID" value="NZ_CP083931.1"/>
</dbReference>
<keyword evidence="2 9" id="KW-0963">Cytoplasm</keyword>
<dbReference type="Proteomes" id="UP000219669">
    <property type="component" value="Unassembled WGS sequence"/>
</dbReference>
<dbReference type="SUPFAM" id="SSF55821">
    <property type="entry name" value="YrdC/RibB"/>
    <property type="match status" value="1"/>
</dbReference>
<comment type="similarity">
    <text evidence="9">Belongs to the SUA5 family. TsaC subfamily.</text>
</comment>
<dbReference type="GO" id="GO:0003725">
    <property type="term" value="F:double-stranded RNA binding"/>
    <property type="evidence" value="ECO:0007669"/>
    <property type="project" value="InterPro"/>
</dbReference>
<evidence type="ECO:0000256" key="5">
    <source>
        <dbReference type="ARBA" id="ARBA00022695"/>
    </source>
</evidence>
<dbReference type="Pfam" id="PF01300">
    <property type="entry name" value="Sua5_yciO_yrdC"/>
    <property type="match status" value="1"/>
</dbReference>
<protein>
    <recommendedName>
        <fullName evidence="9">Threonylcarbamoyl-AMP synthase</fullName>
        <shortName evidence="9">TC-AMP synthase</shortName>
        <ecNumber evidence="9">2.7.7.87</ecNumber>
    </recommendedName>
    <alternativeName>
        <fullName evidence="9">L-threonylcarbamoyladenylate synthase</fullName>
    </alternativeName>
    <alternativeName>
        <fullName evidence="9">t(6)A37 threonylcarbamoyladenosine biosynthesis protein TsaC</fullName>
    </alternativeName>
    <alternativeName>
        <fullName evidence="9">tRNA threonylcarbamoyladenosine biosynthesis protein TsaC</fullName>
    </alternativeName>
</protein>
<name>A0A286ECN9_9NEIS</name>
<dbReference type="GO" id="GO:0002949">
    <property type="term" value="P:tRNA threonylcarbamoyladenosine modification"/>
    <property type="evidence" value="ECO:0007669"/>
    <property type="project" value="UniProtKB-UniRule"/>
</dbReference>
<dbReference type="PANTHER" id="PTHR17490">
    <property type="entry name" value="SUA5"/>
    <property type="match status" value="1"/>
</dbReference>
<evidence type="ECO:0000256" key="8">
    <source>
        <dbReference type="ARBA" id="ARBA00048366"/>
    </source>
</evidence>
<dbReference type="GO" id="GO:0000049">
    <property type="term" value="F:tRNA binding"/>
    <property type="evidence" value="ECO:0007669"/>
    <property type="project" value="TreeGrafter"/>
</dbReference>
<dbReference type="Gene3D" id="3.90.870.10">
    <property type="entry name" value="DHBP synthase"/>
    <property type="match status" value="1"/>
</dbReference>
<dbReference type="InterPro" id="IPR017945">
    <property type="entry name" value="DHBP_synth_RibB-like_a/b_dom"/>
</dbReference>
<gene>
    <name evidence="9" type="primary">tsaC</name>
    <name evidence="11" type="ORF">SAMN02746062_01352</name>
</gene>